<feature type="domain" description="Endonuclease/exonuclease/phosphatase" evidence="1">
    <location>
        <begin position="2"/>
        <end position="193"/>
    </location>
</feature>
<dbReference type="PANTHER" id="PTHR33710:SF71">
    <property type="entry name" value="ENDONUCLEASE_EXONUCLEASE_PHOSPHATASE DOMAIN-CONTAINING PROTEIN"/>
    <property type="match status" value="1"/>
</dbReference>
<name>A0AAW2L3K7_SESRA</name>
<dbReference type="Pfam" id="PF03372">
    <property type="entry name" value="Exo_endo_phos"/>
    <property type="match status" value="1"/>
</dbReference>
<evidence type="ECO:0000313" key="2">
    <source>
        <dbReference type="EMBL" id="KAL0313474.1"/>
    </source>
</evidence>
<dbReference type="GO" id="GO:0003824">
    <property type="term" value="F:catalytic activity"/>
    <property type="evidence" value="ECO:0007669"/>
    <property type="project" value="InterPro"/>
</dbReference>
<sequence length="281" mass="32852">MVFLCETKCGHRRIELMKQRLGLFGLCVPAVGRSGGLTLFWKQDVVVNLRSFSNFHIDVDVFTSDNMVGWRFTGFYGAAEPSHRKAGWDTLQLLSRQSDAPWVCIGDFNEILFQHEKTGVSRPVWQISDFRQALNFSELSDLGYSGPKFTWCNRRKHPETVRARLDRAVANQAWIDRFPRYTVNHIGTCQSDHKMVIVDMKPRGSQQRRRRNTQFRFDARWLQSAGCKGTIEETWGARVDGDAHQILWKKIQRCRIGLLQWKRTEFDGPQQNRRLLEERYN</sequence>
<dbReference type="InterPro" id="IPR005135">
    <property type="entry name" value="Endo/exonuclease/phosphatase"/>
</dbReference>
<dbReference type="PANTHER" id="PTHR33710">
    <property type="entry name" value="BNAC02G09200D PROTEIN"/>
    <property type="match status" value="1"/>
</dbReference>
<reference evidence="2" key="2">
    <citation type="journal article" date="2024" name="Plant">
        <title>Genomic evolution and insights into agronomic trait innovations of Sesamum species.</title>
        <authorList>
            <person name="Miao H."/>
            <person name="Wang L."/>
            <person name="Qu L."/>
            <person name="Liu H."/>
            <person name="Sun Y."/>
            <person name="Le M."/>
            <person name="Wang Q."/>
            <person name="Wei S."/>
            <person name="Zheng Y."/>
            <person name="Lin W."/>
            <person name="Duan Y."/>
            <person name="Cao H."/>
            <person name="Xiong S."/>
            <person name="Wang X."/>
            <person name="Wei L."/>
            <person name="Li C."/>
            <person name="Ma Q."/>
            <person name="Ju M."/>
            <person name="Zhao R."/>
            <person name="Li G."/>
            <person name="Mu C."/>
            <person name="Tian Q."/>
            <person name="Mei H."/>
            <person name="Zhang T."/>
            <person name="Gao T."/>
            <person name="Zhang H."/>
        </authorList>
    </citation>
    <scope>NUCLEOTIDE SEQUENCE</scope>
    <source>
        <strain evidence="2">G02</strain>
    </source>
</reference>
<protein>
    <recommendedName>
        <fullName evidence="1">Endonuclease/exonuclease/phosphatase domain-containing protein</fullName>
    </recommendedName>
</protein>
<organism evidence="2">
    <name type="scientific">Sesamum radiatum</name>
    <name type="common">Black benniseed</name>
    <dbReference type="NCBI Taxonomy" id="300843"/>
    <lineage>
        <taxon>Eukaryota</taxon>
        <taxon>Viridiplantae</taxon>
        <taxon>Streptophyta</taxon>
        <taxon>Embryophyta</taxon>
        <taxon>Tracheophyta</taxon>
        <taxon>Spermatophyta</taxon>
        <taxon>Magnoliopsida</taxon>
        <taxon>eudicotyledons</taxon>
        <taxon>Gunneridae</taxon>
        <taxon>Pentapetalae</taxon>
        <taxon>asterids</taxon>
        <taxon>lamiids</taxon>
        <taxon>Lamiales</taxon>
        <taxon>Pedaliaceae</taxon>
        <taxon>Sesamum</taxon>
    </lineage>
</organism>
<proteinExistence type="predicted"/>
<dbReference type="SUPFAM" id="SSF56219">
    <property type="entry name" value="DNase I-like"/>
    <property type="match status" value="1"/>
</dbReference>
<dbReference type="InterPro" id="IPR036691">
    <property type="entry name" value="Endo/exonu/phosph_ase_sf"/>
</dbReference>
<accession>A0AAW2L3K7</accession>
<dbReference type="AlphaFoldDB" id="A0AAW2L3K7"/>
<evidence type="ECO:0000259" key="1">
    <source>
        <dbReference type="Pfam" id="PF03372"/>
    </source>
</evidence>
<comment type="caution">
    <text evidence="2">The sequence shown here is derived from an EMBL/GenBank/DDBJ whole genome shotgun (WGS) entry which is preliminary data.</text>
</comment>
<dbReference type="EMBL" id="JACGWJ010000026">
    <property type="protein sequence ID" value="KAL0313474.1"/>
    <property type="molecule type" value="Genomic_DNA"/>
</dbReference>
<dbReference type="Gene3D" id="3.60.10.10">
    <property type="entry name" value="Endonuclease/exonuclease/phosphatase"/>
    <property type="match status" value="1"/>
</dbReference>
<gene>
    <name evidence="2" type="ORF">Sradi_5746700</name>
</gene>
<reference evidence="2" key="1">
    <citation type="submission" date="2020-06" db="EMBL/GenBank/DDBJ databases">
        <authorList>
            <person name="Li T."/>
            <person name="Hu X."/>
            <person name="Zhang T."/>
            <person name="Song X."/>
            <person name="Zhang H."/>
            <person name="Dai N."/>
            <person name="Sheng W."/>
            <person name="Hou X."/>
            <person name="Wei L."/>
        </authorList>
    </citation>
    <scope>NUCLEOTIDE SEQUENCE</scope>
    <source>
        <strain evidence="2">G02</strain>
        <tissue evidence="2">Leaf</tissue>
    </source>
</reference>